<reference evidence="2" key="1">
    <citation type="submission" date="2021-02" db="EMBL/GenBank/DDBJ databases">
        <authorList>
            <person name="Dougan E. K."/>
            <person name="Rhodes N."/>
            <person name="Thang M."/>
            <person name="Chan C."/>
        </authorList>
    </citation>
    <scope>NUCLEOTIDE SEQUENCE</scope>
</reference>
<accession>A0A813DMP6</accession>
<dbReference type="Proteomes" id="UP000654075">
    <property type="component" value="Unassembled WGS sequence"/>
</dbReference>
<feature type="signal peptide" evidence="1">
    <location>
        <begin position="1"/>
        <end position="22"/>
    </location>
</feature>
<sequence length="284" mass="30907">MTRLRCLVKVFSTAWLLKETSLIPVSMPATHAVGKCRRYTLRLRVSCLSASIVSVPSPVTFNTGLIKHGSLLYCLKFDTIRCRRKVVWVSKIMKLPTSNPPKQQDLLVVLAKVHGYTAVCCDSRWCCLGLLSCLMGALGSGPGVFPQGATSPLCFALLLHAGRISACVPLSPRCFAQLISCMRLCSGFPAGRIHSQWFAIGLACFSSRVQCHSSVIGQSLPDVCHNQVSMQRPGHLHQQDLAFQSIGSPGRARAKQVGPPGGFAKAAQLRHETQTFRHGRPGTR</sequence>
<feature type="chain" id="PRO_5032869413" evidence="1">
    <location>
        <begin position="23"/>
        <end position="284"/>
    </location>
</feature>
<comment type="caution">
    <text evidence="2">The sequence shown here is derived from an EMBL/GenBank/DDBJ whole genome shotgun (WGS) entry which is preliminary data.</text>
</comment>
<gene>
    <name evidence="2" type="ORF">PGLA1383_LOCUS8670</name>
</gene>
<evidence type="ECO:0000313" key="2">
    <source>
        <dbReference type="EMBL" id="CAE8589940.1"/>
    </source>
</evidence>
<dbReference type="EMBL" id="CAJNNV010003985">
    <property type="protein sequence ID" value="CAE8589940.1"/>
    <property type="molecule type" value="Genomic_DNA"/>
</dbReference>
<dbReference type="AlphaFoldDB" id="A0A813DMP6"/>
<proteinExistence type="predicted"/>
<organism evidence="2 3">
    <name type="scientific">Polarella glacialis</name>
    <name type="common">Dinoflagellate</name>
    <dbReference type="NCBI Taxonomy" id="89957"/>
    <lineage>
        <taxon>Eukaryota</taxon>
        <taxon>Sar</taxon>
        <taxon>Alveolata</taxon>
        <taxon>Dinophyceae</taxon>
        <taxon>Suessiales</taxon>
        <taxon>Suessiaceae</taxon>
        <taxon>Polarella</taxon>
    </lineage>
</organism>
<evidence type="ECO:0000313" key="3">
    <source>
        <dbReference type="Proteomes" id="UP000654075"/>
    </source>
</evidence>
<evidence type="ECO:0000256" key="1">
    <source>
        <dbReference type="SAM" id="SignalP"/>
    </source>
</evidence>
<keyword evidence="3" id="KW-1185">Reference proteome</keyword>
<protein>
    <submittedName>
        <fullName evidence="2">Uncharacterized protein</fullName>
    </submittedName>
</protein>
<name>A0A813DMP6_POLGL</name>
<keyword evidence="1" id="KW-0732">Signal</keyword>